<evidence type="ECO:0000256" key="1">
    <source>
        <dbReference type="ARBA" id="ARBA00023002"/>
    </source>
</evidence>
<dbReference type="GO" id="GO:0016705">
    <property type="term" value="F:oxidoreductase activity, acting on paired donors, with incorporation or reduction of molecular oxygen"/>
    <property type="evidence" value="ECO:0007669"/>
    <property type="project" value="InterPro"/>
</dbReference>
<keyword evidence="2" id="KW-0503">Monooxygenase</keyword>
<dbReference type="Pfam" id="PF00296">
    <property type="entry name" value="Bac_luciferase"/>
    <property type="match status" value="1"/>
</dbReference>
<protein>
    <submittedName>
        <fullName evidence="4">Coenzyme f420-dependent n5,n10-methylene tetrahydromethanopterin reductase and related flavin-dependent oxidoreductases</fullName>
    </submittedName>
</protein>
<dbReference type="PANTHER" id="PTHR30137">
    <property type="entry name" value="LUCIFERASE-LIKE MONOOXYGENASE"/>
    <property type="match status" value="1"/>
</dbReference>
<keyword evidence="1" id="KW-0560">Oxidoreductase</keyword>
<dbReference type="PANTHER" id="PTHR30137:SF8">
    <property type="entry name" value="BLR5498 PROTEIN"/>
    <property type="match status" value="1"/>
</dbReference>
<dbReference type="InterPro" id="IPR036661">
    <property type="entry name" value="Luciferase-like_sf"/>
</dbReference>
<evidence type="ECO:0000259" key="3">
    <source>
        <dbReference type="Pfam" id="PF00296"/>
    </source>
</evidence>
<name>E0XV27_9GAMM</name>
<dbReference type="InterPro" id="IPR050766">
    <property type="entry name" value="Bact_Lucif_Oxidored"/>
</dbReference>
<dbReference type="Gene3D" id="3.20.20.30">
    <property type="entry name" value="Luciferase-like domain"/>
    <property type="match status" value="1"/>
</dbReference>
<dbReference type="GO" id="GO:0004497">
    <property type="term" value="F:monooxygenase activity"/>
    <property type="evidence" value="ECO:0007669"/>
    <property type="project" value="UniProtKB-KW"/>
</dbReference>
<feature type="domain" description="Luciferase-like" evidence="3">
    <location>
        <begin position="33"/>
        <end position="348"/>
    </location>
</feature>
<organism evidence="4">
    <name type="scientific">uncultured Chromatiales bacterium HF0200_41F04</name>
    <dbReference type="NCBI Taxonomy" id="710740"/>
    <lineage>
        <taxon>Bacteria</taxon>
        <taxon>Pseudomonadati</taxon>
        <taxon>Pseudomonadota</taxon>
        <taxon>Gammaproteobacteria</taxon>
        <taxon>Chromatiales</taxon>
        <taxon>environmental samples</taxon>
    </lineage>
</organism>
<reference evidence="4" key="1">
    <citation type="journal article" date="2011" name="Environ. Microbiol.">
        <title>Time-series analyses of Monterey Bay coastal microbial picoplankton using a 'genome proxy' microarray.</title>
        <authorList>
            <person name="Rich V.I."/>
            <person name="Pham V.D."/>
            <person name="Eppley J."/>
            <person name="Shi Y."/>
            <person name="DeLong E.F."/>
        </authorList>
    </citation>
    <scope>NUCLEOTIDE SEQUENCE</scope>
</reference>
<sequence>MIDFNLFMYCTAGRREELERGMAGKDPRLYRRMLDEIAGYVQLADTLGYAGFGHPEHHLQIEGFEASNDPTLMGMWLAMHSKRLRIITCGFVSTTHNPLRTAEAISTMDNMLGGRFGVGLVRGYQSRWVENFKVQPELGAVGPWNKNGPVDMANREYFAEYVDIVIKALTNDTFSHDGQFWQFPPADMINPHDHPVYHQYGQGVSVDMHINEIGIAPRPFQQPYPPLYGGFSASLRTAKFWAKYLGKPIVLAPDLDLCKVLWDGYREEAENVYGHTVEPGVEAAWGGIMICADSDARAQSWAEDMEWFWKLWPTAFGQGNVNRLIGSPDTLSRQIEEAAARVPINEMFLLLPQGISEPEQIHASLALFADKVMPRFQ</sequence>
<accession>E0XV27</accession>
<dbReference type="InterPro" id="IPR011251">
    <property type="entry name" value="Luciferase-like_dom"/>
</dbReference>
<dbReference type="SUPFAM" id="SSF51679">
    <property type="entry name" value="Bacterial luciferase-like"/>
    <property type="match status" value="1"/>
</dbReference>
<proteinExistence type="predicted"/>
<evidence type="ECO:0000256" key="2">
    <source>
        <dbReference type="ARBA" id="ARBA00023033"/>
    </source>
</evidence>
<dbReference type="AlphaFoldDB" id="E0XV27"/>
<dbReference type="GO" id="GO:0005829">
    <property type="term" value="C:cytosol"/>
    <property type="evidence" value="ECO:0007669"/>
    <property type="project" value="TreeGrafter"/>
</dbReference>
<evidence type="ECO:0000313" key="4">
    <source>
        <dbReference type="EMBL" id="ADI18268.1"/>
    </source>
</evidence>
<dbReference type="EMBL" id="GU474885">
    <property type="protein sequence ID" value="ADI18268.1"/>
    <property type="molecule type" value="Genomic_DNA"/>
</dbReference>